<protein>
    <recommendedName>
        <fullName evidence="7">GATA-type domain-containing protein</fullName>
    </recommendedName>
</protein>
<evidence type="ECO:0000256" key="4">
    <source>
        <dbReference type="SAM" id="MobiDB-lite"/>
    </source>
</evidence>
<dbReference type="InterPro" id="IPR000679">
    <property type="entry name" value="Znf_GATA"/>
</dbReference>
<reference evidence="6" key="1">
    <citation type="journal article" date="2017" name="Genome Biol.">
        <title>Comparative genomics reveals high biological diversity and specific adaptations in the industrially and medically important fungal genus Aspergillus.</title>
        <authorList>
            <person name="de Vries R.P."/>
            <person name="Riley R."/>
            <person name="Wiebenga A."/>
            <person name="Aguilar-Osorio G."/>
            <person name="Amillis S."/>
            <person name="Uchima C.A."/>
            <person name="Anderluh G."/>
            <person name="Asadollahi M."/>
            <person name="Askin M."/>
            <person name="Barry K."/>
            <person name="Battaglia E."/>
            <person name="Bayram O."/>
            <person name="Benocci T."/>
            <person name="Braus-Stromeyer S.A."/>
            <person name="Caldana C."/>
            <person name="Canovas D."/>
            <person name="Cerqueira G.C."/>
            <person name="Chen F."/>
            <person name="Chen W."/>
            <person name="Choi C."/>
            <person name="Clum A."/>
            <person name="Dos Santos R.A."/>
            <person name="Damasio A.R."/>
            <person name="Diallinas G."/>
            <person name="Emri T."/>
            <person name="Fekete E."/>
            <person name="Flipphi M."/>
            <person name="Freyberg S."/>
            <person name="Gallo A."/>
            <person name="Gournas C."/>
            <person name="Habgood R."/>
            <person name="Hainaut M."/>
            <person name="Harispe M.L."/>
            <person name="Henrissat B."/>
            <person name="Hilden K.S."/>
            <person name="Hope R."/>
            <person name="Hossain A."/>
            <person name="Karabika E."/>
            <person name="Karaffa L."/>
            <person name="Karanyi Z."/>
            <person name="Krasevec N."/>
            <person name="Kuo A."/>
            <person name="Kusch H."/>
            <person name="LaButti K."/>
            <person name="Lagendijk E.L."/>
            <person name="Lapidus A."/>
            <person name="Levasseur A."/>
            <person name="Lindquist E."/>
            <person name="Lipzen A."/>
            <person name="Logrieco A.F."/>
            <person name="MacCabe A."/>
            <person name="Maekelae M.R."/>
            <person name="Malavazi I."/>
            <person name="Melin P."/>
            <person name="Meyer V."/>
            <person name="Mielnichuk N."/>
            <person name="Miskei M."/>
            <person name="Molnar A.P."/>
            <person name="Mule G."/>
            <person name="Ngan C.Y."/>
            <person name="Orejas M."/>
            <person name="Orosz E."/>
            <person name="Ouedraogo J.P."/>
            <person name="Overkamp K.M."/>
            <person name="Park H.-S."/>
            <person name="Perrone G."/>
            <person name="Piumi F."/>
            <person name="Punt P.J."/>
            <person name="Ram A.F."/>
            <person name="Ramon A."/>
            <person name="Rauscher S."/>
            <person name="Record E."/>
            <person name="Riano-Pachon D.M."/>
            <person name="Robert V."/>
            <person name="Roehrig J."/>
            <person name="Ruller R."/>
            <person name="Salamov A."/>
            <person name="Salih N.S."/>
            <person name="Samson R.A."/>
            <person name="Sandor E."/>
            <person name="Sanguinetti M."/>
            <person name="Schuetze T."/>
            <person name="Sepcic K."/>
            <person name="Shelest E."/>
            <person name="Sherlock G."/>
            <person name="Sophianopoulou V."/>
            <person name="Squina F.M."/>
            <person name="Sun H."/>
            <person name="Susca A."/>
            <person name="Todd R.B."/>
            <person name="Tsang A."/>
            <person name="Unkles S.E."/>
            <person name="van de Wiele N."/>
            <person name="van Rossen-Uffink D."/>
            <person name="Oliveira J.V."/>
            <person name="Vesth T.C."/>
            <person name="Visser J."/>
            <person name="Yu J.-H."/>
            <person name="Zhou M."/>
            <person name="Andersen M.R."/>
            <person name="Archer D.B."/>
            <person name="Baker S.E."/>
            <person name="Benoit I."/>
            <person name="Brakhage A.A."/>
            <person name="Braus G.H."/>
            <person name="Fischer R."/>
            <person name="Frisvad J.C."/>
            <person name="Goldman G.H."/>
            <person name="Houbraken J."/>
            <person name="Oakley B."/>
            <person name="Pocsi I."/>
            <person name="Scazzocchio C."/>
            <person name="Seiboth B."/>
            <person name="vanKuyk P.A."/>
            <person name="Wortman J."/>
            <person name="Dyer P.S."/>
            <person name="Grigoriev I.V."/>
        </authorList>
    </citation>
    <scope>NUCLEOTIDE SEQUENCE [LARGE SCALE GENOMIC DNA]</scope>
    <source>
        <strain evidence="6">CBS 106.47</strain>
    </source>
</reference>
<dbReference type="GO" id="GO:0006355">
    <property type="term" value="P:regulation of DNA-templated transcription"/>
    <property type="evidence" value="ECO:0007669"/>
    <property type="project" value="InterPro"/>
</dbReference>
<dbReference type="GO" id="GO:0008270">
    <property type="term" value="F:zinc ion binding"/>
    <property type="evidence" value="ECO:0007669"/>
    <property type="project" value="UniProtKB-KW"/>
</dbReference>
<feature type="region of interest" description="Disordered" evidence="4">
    <location>
        <begin position="136"/>
        <end position="207"/>
    </location>
</feature>
<dbReference type="SUPFAM" id="SSF57716">
    <property type="entry name" value="Glucocorticoid receptor-like (DNA-binding domain)"/>
    <property type="match status" value="1"/>
</dbReference>
<evidence type="ECO:0000256" key="3">
    <source>
        <dbReference type="ARBA" id="ARBA00022833"/>
    </source>
</evidence>
<feature type="compositionally biased region" description="Polar residues" evidence="4">
    <location>
        <begin position="69"/>
        <end position="79"/>
    </location>
</feature>
<feature type="region of interest" description="Disordered" evidence="4">
    <location>
        <begin position="416"/>
        <end position="437"/>
    </location>
</feature>
<evidence type="ECO:0000256" key="2">
    <source>
        <dbReference type="ARBA" id="ARBA00022771"/>
    </source>
</evidence>
<dbReference type="InterPro" id="IPR013088">
    <property type="entry name" value="Znf_NHR/GATA"/>
</dbReference>
<keyword evidence="1" id="KW-0479">Metal-binding</keyword>
<gene>
    <name evidence="5" type="ORF">ASPFODRAFT_85942</name>
</gene>
<evidence type="ECO:0008006" key="7">
    <source>
        <dbReference type="Google" id="ProtNLM"/>
    </source>
</evidence>
<dbReference type="GO" id="GO:0043565">
    <property type="term" value="F:sequence-specific DNA binding"/>
    <property type="evidence" value="ECO:0007669"/>
    <property type="project" value="InterPro"/>
</dbReference>
<evidence type="ECO:0000256" key="1">
    <source>
        <dbReference type="ARBA" id="ARBA00022723"/>
    </source>
</evidence>
<dbReference type="EMBL" id="KV878257">
    <property type="protein sequence ID" value="OJZ80273.1"/>
    <property type="molecule type" value="Genomic_DNA"/>
</dbReference>
<evidence type="ECO:0000313" key="6">
    <source>
        <dbReference type="Proteomes" id="UP000184063"/>
    </source>
</evidence>
<dbReference type="Gene3D" id="3.30.50.10">
    <property type="entry name" value="Erythroid Transcription Factor GATA-1, subunit A"/>
    <property type="match status" value="1"/>
</dbReference>
<sequence length="465" mass="50609">MTDQSFGFYKLWEHLPIVGILCKDGPGCALKHPAISTAPTSSPTPLLSPTMYPDQSLPLSYSALTGSGHLQSGGISSPASRRILKKDERQRQRQRQTLPSIHEALGNDNDLPYPAPTLAPPRQVHHALPYALPSNIVGRLGTEGPSGPPNPSSSASTGPLVQEFGYRPQPQLQAEATRSKSASINTHHARNASLQSHNFGKAPTRSAKTGITSISGCQVDSVYEYSAPSTPPTGSLALSDGYGAFSQPFSFQSHPQINRPDYPSASYDARPYAGALWKPGMDDVKANLAARPAVVGQPQSDSIECHLDINEVETFLHEITAISTGVLDFSRHYATRTHQDQRPGPVLGRLPTIREIEEVFNLQRRNQDALLRLRRALLKKHAFTEQMARKNAFEAGGAHDDVHMAMYQERYKGSRGFASADSRERRDAATTSRCHGCGRTKTPEWCRGPDGARTLCNAAACTMLN</sequence>
<keyword evidence="2" id="KW-0863">Zinc-finger</keyword>
<accession>A0A1M3T0K2</accession>
<dbReference type="PANTHER" id="PTHR45658">
    <property type="entry name" value="GATA TRANSCRIPTION FACTOR"/>
    <property type="match status" value="1"/>
</dbReference>
<feature type="compositionally biased region" description="Polar residues" evidence="4">
    <location>
        <begin position="170"/>
        <end position="198"/>
    </location>
</feature>
<dbReference type="VEuPathDB" id="FungiDB:ASPFODRAFT_85942"/>
<organism evidence="5 6">
    <name type="scientific">Aspergillus luchuensis (strain CBS 106.47)</name>
    <dbReference type="NCBI Taxonomy" id="1137211"/>
    <lineage>
        <taxon>Eukaryota</taxon>
        <taxon>Fungi</taxon>
        <taxon>Dikarya</taxon>
        <taxon>Ascomycota</taxon>
        <taxon>Pezizomycotina</taxon>
        <taxon>Eurotiomycetes</taxon>
        <taxon>Eurotiomycetidae</taxon>
        <taxon>Eurotiales</taxon>
        <taxon>Aspergillaceae</taxon>
        <taxon>Aspergillus</taxon>
        <taxon>Aspergillus subgen. Circumdati</taxon>
    </lineage>
</organism>
<name>A0A1M3T0K2_ASPLC</name>
<dbReference type="CDD" id="cd00202">
    <property type="entry name" value="ZnF_GATA"/>
    <property type="match status" value="1"/>
</dbReference>
<evidence type="ECO:0000313" key="5">
    <source>
        <dbReference type="EMBL" id="OJZ80273.1"/>
    </source>
</evidence>
<proteinExistence type="predicted"/>
<keyword evidence="3" id="KW-0862">Zinc</keyword>
<feature type="region of interest" description="Disordered" evidence="4">
    <location>
        <begin position="69"/>
        <end position="115"/>
    </location>
</feature>
<dbReference type="InterPro" id="IPR051140">
    <property type="entry name" value="GATA_TF"/>
</dbReference>
<dbReference type="Proteomes" id="UP000184063">
    <property type="component" value="Unassembled WGS sequence"/>
</dbReference>
<dbReference type="AlphaFoldDB" id="A0A1M3T0K2"/>